<sequence>MASLHSMQDQLAIVSQLLAEMIVEPEEIDASELLDDKASEIDATKLNNTDQISEALSESFPAVDATSLSSASTIKPLIVEYDAATMPTCLLPSDVEHDSYSKKEMQLDTNNKPKLSSVVIGFGVFKLVDVLTQLQIHLSNPPDLIPAPPPPLAPPWLHHPNYRGPRSLSPFTTENNTRDSFQFDQEVLTRTPSQFDNPVVLQVFTDLRKKFNRIPRIIAHALLLSFSASPIGISKISVGEFFPCVSSAYMSHLTPTNCLLKCLSKPPSLVTLLCFMT</sequence>
<dbReference type="AlphaFoldDB" id="A0A2Z6NR72"/>
<evidence type="ECO:0000313" key="2">
    <source>
        <dbReference type="Proteomes" id="UP000242715"/>
    </source>
</evidence>
<accession>A0A2Z6NR72</accession>
<protein>
    <submittedName>
        <fullName evidence="1">Uncharacterized protein</fullName>
    </submittedName>
</protein>
<dbReference type="EMBL" id="DF973750">
    <property type="protein sequence ID" value="GAU39220.1"/>
    <property type="molecule type" value="Genomic_DNA"/>
</dbReference>
<organism evidence="1 2">
    <name type="scientific">Trifolium subterraneum</name>
    <name type="common">Subterranean clover</name>
    <dbReference type="NCBI Taxonomy" id="3900"/>
    <lineage>
        <taxon>Eukaryota</taxon>
        <taxon>Viridiplantae</taxon>
        <taxon>Streptophyta</taxon>
        <taxon>Embryophyta</taxon>
        <taxon>Tracheophyta</taxon>
        <taxon>Spermatophyta</taxon>
        <taxon>Magnoliopsida</taxon>
        <taxon>eudicotyledons</taxon>
        <taxon>Gunneridae</taxon>
        <taxon>Pentapetalae</taxon>
        <taxon>rosids</taxon>
        <taxon>fabids</taxon>
        <taxon>Fabales</taxon>
        <taxon>Fabaceae</taxon>
        <taxon>Papilionoideae</taxon>
        <taxon>50 kb inversion clade</taxon>
        <taxon>NPAAA clade</taxon>
        <taxon>Hologalegina</taxon>
        <taxon>IRL clade</taxon>
        <taxon>Trifolieae</taxon>
        <taxon>Trifolium</taxon>
    </lineage>
</organism>
<dbReference type="Proteomes" id="UP000242715">
    <property type="component" value="Unassembled WGS sequence"/>
</dbReference>
<reference evidence="2" key="1">
    <citation type="journal article" date="2017" name="Front. Plant Sci.">
        <title>Climate Clever Clovers: New Paradigm to Reduce the Environmental Footprint of Ruminants by Breeding Low Methanogenic Forages Utilizing Haplotype Variation.</title>
        <authorList>
            <person name="Kaur P."/>
            <person name="Appels R."/>
            <person name="Bayer P.E."/>
            <person name="Keeble-Gagnere G."/>
            <person name="Wang J."/>
            <person name="Hirakawa H."/>
            <person name="Shirasawa K."/>
            <person name="Vercoe P."/>
            <person name="Stefanova K."/>
            <person name="Durmic Z."/>
            <person name="Nichols P."/>
            <person name="Revell C."/>
            <person name="Isobe S.N."/>
            <person name="Edwards D."/>
            <person name="Erskine W."/>
        </authorList>
    </citation>
    <scope>NUCLEOTIDE SEQUENCE [LARGE SCALE GENOMIC DNA]</scope>
    <source>
        <strain evidence="2">cv. Daliak</strain>
    </source>
</reference>
<evidence type="ECO:0000313" key="1">
    <source>
        <dbReference type="EMBL" id="GAU39220.1"/>
    </source>
</evidence>
<proteinExistence type="predicted"/>
<gene>
    <name evidence="1" type="ORF">TSUD_396670</name>
</gene>
<keyword evidence="2" id="KW-1185">Reference proteome</keyword>
<name>A0A2Z6NR72_TRISU</name>